<dbReference type="EMBL" id="JAAIYO010000003">
    <property type="protein sequence ID" value="MBE4749497.1"/>
    <property type="molecule type" value="Genomic_DNA"/>
</dbReference>
<evidence type="ECO:0008006" key="3">
    <source>
        <dbReference type="Google" id="ProtNLM"/>
    </source>
</evidence>
<dbReference type="Proteomes" id="UP001516472">
    <property type="component" value="Unassembled WGS sequence"/>
</dbReference>
<name>A0ABR9PNP9_9BACT</name>
<dbReference type="PRINTS" id="PR01950">
    <property type="entry name" value="LANCSUPER"/>
</dbReference>
<comment type="caution">
    <text evidence="1">The sequence shown here is derived from an EMBL/GenBank/DDBJ whole genome shotgun (WGS) entry which is preliminary data.</text>
</comment>
<dbReference type="Pfam" id="PF05147">
    <property type="entry name" value="LANC_like"/>
    <property type="match status" value="1"/>
</dbReference>
<organism evidence="1 2">
    <name type="scientific">Corallococcus soli</name>
    <dbReference type="NCBI Taxonomy" id="2710757"/>
    <lineage>
        <taxon>Bacteria</taxon>
        <taxon>Pseudomonadati</taxon>
        <taxon>Myxococcota</taxon>
        <taxon>Myxococcia</taxon>
        <taxon>Myxococcales</taxon>
        <taxon>Cystobacterineae</taxon>
        <taxon>Myxococcaceae</taxon>
        <taxon>Corallococcus</taxon>
    </lineage>
</organism>
<accession>A0ABR9PNP9</accession>
<protein>
    <recommendedName>
        <fullName evidence="3">Lanthionine synthetase</fullName>
    </recommendedName>
</protein>
<proteinExistence type="predicted"/>
<dbReference type="InterPro" id="IPR007822">
    <property type="entry name" value="LANC-like"/>
</dbReference>
<keyword evidence="2" id="KW-1185">Reference proteome</keyword>
<gene>
    <name evidence="1" type="ORF">G4177_15130</name>
</gene>
<sequence length="420" mass="45214">MATLDRGLLLNAASVVAARLRAQCIRDADGSVSWVGNARETAEGSGNPKLPLPDGIHDFYSGLPGIGLFFAAHGRLTGDAESRELALRIFAPLRQQARAVAAGSLAHSLARLGIGGLVGAGSLLYCFVKLGQLLDDASLLDEAHALSALITPEELTADIRLDVVYGCAGAILTLLSLGRVADRPNPRGQTPLELAQVARGHLLRHRISFEQGPRAWARRTFSWPRSGMAHGTTGVCMALARLANRVGGDTESWDAIAEALRFERQLFDPQSGNWFLSPERERKFLLGWCHGAPGMALGRIALLDLAPPATLDASLREELGWALTTLRTSPPYAMDHLCCGNMGWAETLLRAWQHTEENVLLQKAHAIALHVLRAAKTRGGFHLGPGNDREPSFFHGLAGLGYGFLRLAEPSTLPCLALFE</sequence>
<evidence type="ECO:0000313" key="2">
    <source>
        <dbReference type="Proteomes" id="UP001516472"/>
    </source>
</evidence>
<evidence type="ECO:0000313" key="1">
    <source>
        <dbReference type="EMBL" id="MBE4749497.1"/>
    </source>
</evidence>
<dbReference type="RefSeq" id="WP_193348864.1">
    <property type="nucleotide sequence ID" value="NZ_CBCSIP010000011.1"/>
</dbReference>
<dbReference type="PANTHER" id="PTHR12736:SF7">
    <property type="entry name" value="LANC-LIKE PROTEIN 3"/>
    <property type="match status" value="1"/>
</dbReference>
<reference evidence="1 2" key="1">
    <citation type="submission" date="2020-02" db="EMBL/GenBank/DDBJ databases">
        <authorList>
            <person name="Babadi Z.K."/>
            <person name="Risdian C."/>
            <person name="Ebrahimipour G.H."/>
            <person name="Wink J."/>
        </authorList>
    </citation>
    <scope>NUCLEOTIDE SEQUENCE [LARGE SCALE GENOMIC DNA]</scope>
    <source>
        <strain evidence="1 2">ZKHCc1 1396</strain>
    </source>
</reference>
<dbReference type="InterPro" id="IPR012341">
    <property type="entry name" value="6hp_glycosidase-like_sf"/>
</dbReference>
<dbReference type="Gene3D" id="1.50.10.10">
    <property type="match status" value="1"/>
</dbReference>
<dbReference type="PANTHER" id="PTHR12736">
    <property type="entry name" value="LANC-LIKE PROTEIN"/>
    <property type="match status" value="1"/>
</dbReference>
<dbReference type="SMART" id="SM01260">
    <property type="entry name" value="LANC_like"/>
    <property type="match status" value="1"/>
</dbReference>
<dbReference type="SUPFAM" id="SSF158745">
    <property type="entry name" value="LanC-like"/>
    <property type="match status" value="1"/>
</dbReference>